<sequence length="177" mass="19438">MSRKKILAELVSHDGLHDSLTGLLALPAFIDSATRIISSTMRSKGLLNIFLVSLLNTDQSHIRQLAVTSQRALSDMQESDINELAARMVTGAGIMKREIREADLVCRYTFTDFILLNIGDYEVIARKIHTIGEQITSSVVGTTIDCAFEEEENLSAQNTLLSAIATVEALQVARFSP</sequence>
<organism evidence="1">
    <name type="scientific">freshwater metagenome</name>
    <dbReference type="NCBI Taxonomy" id="449393"/>
    <lineage>
        <taxon>unclassified sequences</taxon>
        <taxon>metagenomes</taxon>
        <taxon>ecological metagenomes</taxon>
    </lineage>
</organism>
<reference evidence="1" key="1">
    <citation type="submission" date="2020-05" db="EMBL/GenBank/DDBJ databases">
        <authorList>
            <person name="Chiriac C."/>
            <person name="Salcher M."/>
            <person name="Ghai R."/>
            <person name="Kavagutti S V."/>
        </authorList>
    </citation>
    <scope>NUCLEOTIDE SEQUENCE</scope>
</reference>
<gene>
    <name evidence="1" type="ORF">UFOPK1506_00138</name>
</gene>
<name>A0A6J6C5I0_9ZZZZ</name>
<evidence type="ECO:0000313" key="1">
    <source>
        <dbReference type="EMBL" id="CAB4546375.1"/>
    </source>
</evidence>
<accession>A0A6J6C5I0</accession>
<dbReference type="AlphaFoldDB" id="A0A6J6C5I0"/>
<protein>
    <submittedName>
        <fullName evidence="1">Unannotated protein</fullName>
    </submittedName>
</protein>
<dbReference type="EMBL" id="CAEZSV010000013">
    <property type="protein sequence ID" value="CAB4546375.1"/>
    <property type="molecule type" value="Genomic_DNA"/>
</dbReference>
<proteinExistence type="predicted"/>